<evidence type="ECO:0000313" key="2">
    <source>
        <dbReference type="EMBL" id="AIF84170.1"/>
    </source>
</evidence>
<dbReference type="InterPro" id="IPR041049">
    <property type="entry name" value="DUF5615"/>
</dbReference>
<keyword evidence="3" id="KW-1185">Reference proteome</keyword>
<name>A0A075MSQ1_9ARCH</name>
<dbReference type="AlphaFoldDB" id="A0A075MSQ1"/>
<dbReference type="Proteomes" id="UP000028194">
    <property type="component" value="Chromosome"/>
</dbReference>
<dbReference type="KEGG" id="nev:NTE_02115"/>
<sequence length="195" mass="22408">MIKVETPCKRLLLDECVTRRLVLRLPKSANIDIEHSLDVAGLGMAASDDDILAYAIKTNRTIVTIDRKFIRECLIKKVPVATYDKGTARFHGSGESLWLGKHYEYRKVSVRLIEAEKKTLMGNVRNCVYGSRRHIRKHIRPVILLYRKLKAMTPQGRRSKCKVCGIQHRSPQRLQNHLRNTKCGRTNTARKSKTC</sequence>
<dbReference type="RefSeq" id="WP_148700793.1">
    <property type="nucleotide sequence ID" value="NZ_CP007174.1"/>
</dbReference>
<accession>A0A075MSQ1</accession>
<organism evidence="2 3">
    <name type="scientific">Candidatus Nitrososphaera evergladensis SR1</name>
    <dbReference type="NCBI Taxonomy" id="1459636"/>
    <lineage>
        <taxon>Archaea</taxon>
        <taxon>Nitrososphaerota</taxon>
        <taxon>Nitrososphaeria</taxon>
        <taxon>Nitrososphaerales</taxon>
        <taxon>Nitrososphaeraceae</taxon>
        <taxon>Nitrososphaera</taxon>
    </lineage>
</organism>
<reference evidence="2 3" key="1">
    <citation type="journal article" date="2014" name="PLoS ONE">
        <title>Genome Sequence of Candidatus Nitrososphaera evergladensis from Group I.1b Enriched from Everglades Soil Reveals Novel Genomic Features of the Ammonia-Oxidizing Archaea.</title>
        <authorList>
            <person name="Zhalnina K.V."/>
            <person name="Dias R."/>
            <person name="Leonard M.T."/>
            <person name="Dorr de Quadros P."/>
            <person name="Camargo F.A."/>
            <person name="Drew J.C."/>
            <person name="Farmerie W.G."/>
            <person name="Daroub S.H."/>
            <person name="Triplett E.W."/>
        </authorList>
    </citation>
    <scope>NUCLEOTIDE SEQUENCE [LARGE SCALE GENOMIC DNA]</scope>
    <source>
        <strain evidence="2 3">SR1</strain>
    </source>
</reference>
<protein>
    <recommendedName>
        <fullName evidence="1">DUF5615 domain-containing protein</fullName>
    </recommendedName>
</protein>
<evidence type="ECO:0000259" key="1">
    <source>
        <dbReference type="Pfam" id="PF18480"/>
    </source>
</evidence>
<dbReference type="EMBL" id="CP007174">
    <property type="protein sequence ID" value="AIF84170.1"/>
    <property type="molecule type" value="Genomic_DNA"/>
</dbReference>
<evidence type="ECO:0000313" key="3">
    <source>
        <dbReference type="Proteomes" id="UP000028194"/>
    </source>
</evidence>
<dbReference type="HOGENOM" id="CLU_1393525_0_0_2"/>
<dbReference type="STRING" id="1459636.NTE_02115"/>
<feature type="domain" description="DUF5615" evidence="1">
    <location>
        <begin position="10"/>
        <end position="71"/>
    </location>
</feature>
<dbReference type="Pfam" id="PF18480">
    <property type="entry name" value="DUF5615"/>
    <property type="match status" value="1"/>
</dbReference>
<proteinExistence type="predicted"/>
<gene>
    <name evidence="2" type="ORF">NTE_02115</name>
</gene>
<dbReference type="GeneID" id="41597844"/>